<reference evidence="5" key="1">
    <citation type="submission" date="2021-02" db="EMBL/GenBank/DDBJ databases">
        <authorList>
            <person name="Dougan E. K."/>
            <person name="Rhodes N."/>
            <person name="Thang M."/>
            <person name="Chan C."/>
        </authorList>
    </citation>
    <scope>NUCLEOTIDE SEQUENCE</scope>
</reference>
<dbReference type="InterPro" id="IPR013785">
    <property type="entry name" value="Aldolase_TIM"/>
</dbReference>
<evidence type="ECO:0000313" key="6">
    <source>
        <dbReference type="Proteomes" id="UP000604046"/>
    </source>
</evidence>
<keyword evidence="6" id="KW-1185">Reference proteome</keyword>
<dbReference type="SUPFAM" id="SSF51445">
    <property type="entry name" value="(Trans)glycosidases"/>
    <property type="match status" value="1"/>
</dbReference>
<dbReference type="InterPro" id="IPR017853">
    <property type="entry name" value="GH"/>
</dbReference>
<dbReference type="PANTHER" id="PTHR31268">
    <property type="match status" value="1"/>
</dbReference>
<evidence type="ECO:0000256" key="3">
    <source>
        <dbReference type="ARBA" id="ARBA00023277"/>
    </source>
</evidence>
<dbReference type="PANTHER" id="PTHR31268:SF32">
    <property type="entry name" value="GALACTINOL--SUCROSE GALACTOSYLTRANSFERASE 2-RELATED"/>
    <property type="match status" value="1"/>
</dbReference>
<comment type="catalytic activity">
    <reaction evidence="4">
        <text>alpha-D-galactosyl-(1-&gt;3)-1D-myo-inositol + sucrose = raffinose + myo-inositol</text>
        <dbReference type="Rhea" id="RHEA:20161"/>
        <dbReference type="ChEBI" id="CHEBI:16634"/>
        <dbReference type="ChEBI" id="CHEBI:17268"/>
        <dbReference type="ChEBI" id="CHEBI:17505"/>
        <dbReference type="ChEBI" id="CHEBI:17992"/>
        <dbReference type="EC" id="2.4.1.82"/>
    </reaction>
</comment>
<evidence type="ECO:0000256" key="2">
    <source>
        <dbReference type="ARBA" id="ARBA00012708"/>
    </source>
</evidence>
<gene>
    <name evidence="5" type="primary">RFS</name>
    <name evidence="5" type="ORF">SNAT2548_LOCUS31591</name>
</gene>
<proteinExistence type="inferred from homology"/>
<name>A0A812U3D5_9DINO</name>
<dbReference type="AlphaFoldDB" id="A0A812U3D5"/>
<sequence>MAVRFSSRNVGLHVEVSEMEAATRSLVRWQGGPNKDSKQEAFELYPDRGFDEALGLYRHKPPWTAPAPVSQLSQLPGETLFALARTGTSIVVLCPLANLAKGVVASLRGSQRGLDDFEVVIRSEGDATEAAVLLILECVDMGAAAAARLAAQEVAQTLRSEGWPFQLRAEKPLPELFARWGWCSWDAHGVAVKAEHLEAMAAKHCPPWLVLDDGWQEDVNPAEWRQWLHTPQTRRLARPGFGSLQDLVGTLRRSGSSLLVWHTLLGYWGGVADGQGFAVARRRPVWPSGLQEGCPGEVDVWDGDFCALEMEDEERFYEDFYTALADAGVAGVKCDGQFLPEVLVGAQRAAKLAQTQAAAAARMGGRVISCMAMTLPCVHGGSAVLTRVSDDHAYPGVPEDARSVARHIWHCAANSLWLSPFVHCDWDMLKTGEWHSGIHAAARAVAGCLVYVSDPAESFDPEVLRPLLLPDGTGLVVPCQSSAVPIERHVFLDPLSRAELVWLRNETKGGHIAAAFGLCDTQGEIMSSTLYPADVDEEPGSHACLQVDPRGLGHAGEFTAKGWDVQLHFMGFMVLALAPILSLFGQRLAVFGLAGIWNPTGTLAEPPSAGSDGLNVRLLSAGRLLLWSEGALSLLSAAGPVMLQPGLNSLDVSDTHIVLTTGV</sequence>
<evidence type="ECO:0000256" key="1">
    <source>
        <dbReference type="ARBA" id="ARBA00007240"/>
    </source>
</evidence>
<accession>A0A812U3D5</accession>
<dbReference type="Pfam" id="PF05691">
    <property type="entry name" value="Raffinose_syn"/>
    <property type="match status" value="2"/>
</dbReference>
<comment type="caution">
    <text evidence="5">The sequence shown here is derived from an EMBL/GenBank/DDBJ whole genome shotgun (WGS) entry which is preliminary data.</text>
</comment>
<dbReference type="InterPro" id="IPR008811">
    <property type="entry name" value="Glycosyl_hydrolases_36"/>
</dbReference>
<dbReference type="Gene3D" id="3.20.20.70">
    <property type="entry name" value="Aldolase class I"/>
    <property type="match status" value="1"/>
</dbReference>
<evidence type="ECO:0000313" key="5">
    <source>
        <dbReference type="EMBL" id="CAE7560377.1"/>
    </source>
</evidence>
<dbReference type="EMBL" id="CAJNDS010002666">
    <property type="protein sequence ID" value="CAE7560377.1"/>
    <property type="molecule type" value="Genomic_DNA"/>
</dbReference>
<protein>
    <recommendedName>
        <fullName evidence="2">galactinol--sucrose galactosyltransferase</fullName>
        <ecNumber evidence="2">2.4.1.82</ecNumber>
    </recommendedName>
</protein>
<dbReference type="Proteomes" id="UP000604046">
    <property type="component" value="Unassembled WGS sequence"/>
</dbReference>
<dbReference type="EC" id="2.4.1.82" evidence="2"/>
<evidence type="ECO:0000256" key="4">
    <source>
        <dbReference type="ARBA" id="ARBA00049426"/>
    </source>
</evidence>
<keyword evidence="3" id="KW-0119">Carbohydrate metabolism</keyword>
<dbReference type="GO" id="GO:0047274">
    <property type="term" value="F:galactinol-sucrose galactosyltransferase activity"/>
    <property type="evidence" value="ECO:0007669"/>
    <property type="project" value="UniProtKB-EC"/>
</dbReference>
<organism evidence="5 6">
    <name type="scientific">Symbiodinium natans</name>
    <dbReference type="NCBI Taxonomy" id="878477"/>
    <lineage>
        <taxon>Eukaryota</taxon>
        <taxon>Sar</taxon>
        <taxon>Alveolata</taxon>
        <taxon>Dinophyceae</taxon>
        <taxon>Suessiales</taxon>
        <taxon>Symbiodiniaceae</taxon>
        <taxon>Symbiodinium</taxon>
    </lineage>
</organism>
<comment type="similarity">
    <text evidence="1">Belongs to the glycosyl hydrolases 36 family.</text>
</comment>
<dbReference type="OrthoDB" id="4664297at2759"/>